<name>A0ABS2RBL6_9BACI</name>
<evidence type="ECO:0000256" key="2">
    <source>
        <dbReference type="SAM" id="MobiDB-lite"/>
    </source>
</evidence>
<dbReference type="Pfam" id="PF20990">
    <property type="entry name" value="DUF2207_C"/>
    <property type="match status" value="1"/>
</dbReference>
<evidence type="ECO:0000256" key="1">
    <source>
        <dbReference type="SAM" id="Coils"/>
    </source>
</evidence>
<reference evidence="7 8" key="1">
    <citation type="submission" date="2021-01" db="EMBL/GenBank/DDBJ databases">
        <title>Genomic Encyclopedia of Type Strains, Phase IV (KMG-IV): sequencing the most valuable type-strain genomes for metagenomic binning, comparative biology and taxonomic classification.</title>
        <authorList>
            <person name="Goeker M."/>
        </authorList>
    </citation>
    <scope>NUCLEOTIDE SEQUENCE [LARGE SCALE GENOMIC DNA]</scope>
    <source>
        <strain evidence="7 8">DSM 105453</strain>
    </source>
</reference>
<evidence type="ECO:0000313" key="8">
    <source>
        <dbReference type="Proteomes" id="UP000823485"/>
    </source>
</evidence>
<evidence type="ECO:0000259" key="6">
    <source>
        <dbReference type="Pfam" id="PF20990"/>
    </source>
</evidence>
<feature type="domain" description="Predicted membrane protein YciQ-like C-terminal" evidence="6">
    <location>
        <begin position="286"/>
        <end position="458"/>
    </location>
</feature>
<feature type="domain" description="DUF2207" evidence="5">
    <location>
        <begin position="27"/>
        <end position="192"/>
    </location>
</feature>
<evidence type="ECO:0000256" key="3">
    <source>
        <dbReference type="SAM" id="Phobius"/>
    </source>
</evidence>
<gene>
    <name evidence="7" type="ORF">JOC94_003751</name>
</gene>
<dbReference type="EMBL" id="JAFBFH010000031">
    <property type="protein sequence ID" value="MBM7716730.1"/>
    <property type="molecule type" value="Genomic_DNA"/>
</dbReference>
<feature type="compositionally biased region" description="Gly residues" evidence="2">
    <location>
        <begin position="547"/>
        <end position="561"/>
    </location>
</feature>
<dbReference type="Proteomes" id="UP000823485">
    <property type="component" value="Unassembled WGS sequence"/>
</dbReference>
<keyword evidence="3" id="KW-0472">Membrane</keyword>
<keyword evidence="3" id="KW-0812">Transmembrane</keyword>
<feature type="region of interest" description="Disordered" evidence="2">
    <location>
        <begin position="538"/>
        <end position="561"/>
    </location>
</feature>
<keyword evidence="1" id="KW-0175">Coiled coil</keyword>
<feature type="transmembrane region" description="Helical" evidence="3">
    <location>
        <begin position="421"/>
        <end position="439"/>
    </location>
</feature>
<comment type="caution">
    <text evidence="7">The sequence shown here is derived from an EMBL/GenBank/DDBJ whole genome shotgun (WGS) entry which is preliminary data.</text>
</comment>
<sequence>MKKKLVFILILFMIGAWPIQTMAVEFSITDVTIDAYLQKNGDVRVTEVHSYSFDDKFRGITREIIPKKGAEITDFTANEGEKELKVKKEKDLYKVSRSGSDENISVELHYMIKNGLSKHPDITEFYWPFLDKRNEADYGNMTITVHPPAETDDVIAFGYDESFGKEKVGNSGAVTFQLHKVEAGENGDIRVAYDSALFPDLTETSDQEMRQTLLDEQQKLIDKAQTFAENREKTSSVGKWFLLIFGALFIGVITSEAMKSKQRKRAAKNEINSRKYMIPKQKLSMPAILYFLYQFSPELLAAALMDLVRKGYVRQVSEDRFLLLDGEAEKAHEKILLRLLFEKVGGNKTFTLNDLEQYIQLESNHDRYEEEISRWKDAIKKEIDQSNLHENNPLLKWTLGTTGTAMLIASAFFIVYDLYGLMFQAGALGLASLCLAIFYKPISYEGMLLKEEWNKLEKEYEQIPVSEWEQSSEDDKKRLLIYSMGTKKNRLADYFSQVIQKNETSVASYSTVDVFFYSGLNTASSFALADEHIMNTASADSSDTSYSGGGVDGGGGGSGAF</sequence>
<dbReference type="InterPro" id="IPR018702">
    <property type="entry name" value="DUF2207"/>
</dbReference>
<feature type="transmembrane region" description="Helical" evidence="3">
    <location>
        <begin position="240"/>
        <end position="258"/>
    </location>
</feature>
<protein>
    <submittedName>
        <fullName evidence="7">Membrane protein</fullName>
    </submittedName>
</protein>
<evidence type="ECO:0000259" key="5">
    <source>
        <dbReference type="Pfam" id="PF09972"/>
    </source>
</evidence>
<feature type="signal peptide" evidence="4">
    <location>
        <begin position="1"/>
        <end position="23"/>
    </location>
</feature>
<proteinExistence type="predicted"/>
<feature type="coiled-coil region" evidence="1">
    <location>
        <begin position="358"/>
        <end position="385"/>
    </location>
</feature>
<dbReference type="Pfam" id="PF09972">
    <property type="entry name" value="DUF2207"/>
    <property type="match status" value="1"/>
</dbReference>
<keyword evidence="8" id="KW-1185">Reference proteome</keyword>
<feature type="transmembrane region" description="Helical" evidence="3">
    <location>
        <begin position="394"/>
        <end position="415"/>
    </location>
</feature>
<dbReference type="RefSeq" id="WP_205180017.1">
    <property type="nucleotide sequence ID" value="NZ_JAFBFH010000031.1"/>
</dbReference>
<evidence type="ECO:0000256" key="4">
    <source>
        <dbReference type="SAM" id="SignalP"/>
    </source>
</evidence>
<keyword evidence="3" id="KW-1133">Transmembrane helix</keyword>
<accession>A0ABS2RBL6</accession>
<organism evidence="7 8">
    <name type="scientific">Siminovitchia thermophila</name>
    <dbReference type="NCBI Taxonomy" id="1245522"/>
    <lineage>
        <taxon>Bacteria</taxon>
        <taxon>Bacillati</taxon>
        <taxon>Bacillota</taxon>
        <taxon>Bacilli</taxon>
        <taxon>Bacillales</taxon>
        <taxon>Bacillaceae</taxon>
        <taxon>Siminovitchia</taxon>
    </lineage>
</organism>
<evidence type="ECO:0000313" key="7">
    <source>
        <dbReference type="EMBL" id="MBM7716730.1"/>
    </source>
</evidence>
<keyword evidence="4" id="KW-0732">Signal</keyword>
<dbReference type="InterPro" id="IPR048389">
    <property type="entry name" value="YciQ-like_C"/>
</dbReference>
<feature type="chain" id="PRO_5045954134" evidence="4">
    <location>
        <begin position="24"/>
        <end position="561"/>
    </location>
</feature>